<accession>A0A195DV80</accession>
<evidence type="ECO:0000313" key="3">
    <source>
        <dbReference type="Proteomes" id="UP000078492"/>
    </source>
</evidence>
<dbReference type="EMBL" id="KQ980304">
    <property type="protein sequence ID" value="KYN16783.1"/>
    <property type="molecule type" value="Genomic_DNA"/>
</dbReference>
<evidence type="ECO:0000256" key="1">
    <source>
        <dbReference type="SAM" id="MobiDB-lite"/>
    </source>
</evidence>
<protein>
    <submittedName>
        <fullName evidence="2">Uncharacterized protein</fullName>
    </submittedName>
</protein>
<reference evidence="2 3" key="1">
    <citation type="submission" date="2015-09" db="EMBL/GenBank/DDBJ databases">
        <title>Trachymyrmex cornetzi WGS genome.</title>
        <authorList>
            <person name="Nygaard S."/>
            <person name="Hu H."/>
            <person name="Boomsma J."/>
            <person name="Zhang G."/>
        </authorList>
    </citation>
    <scope>NUCLEOTIDE SEQUENCE [LARGE SCALE GENOMIC DNA]</scope>
    <source>
        <strain evidence="2">Tcor2-1</strain>
        <tissue evidence="2">Whole body</tissue>
    </source>
</reference>
<name>A0A195DV80_9HYME</name>
<proteinExistence type="predicted"/>
<feature type="region of interest" description="Disordered" evidence="1">
    <location>
        <begin position="1"/>
        <end position="38"/>
    </location>
</feature>
<organism evidence="2 3">
    <name type="scientific">Trachymyrmex cornetzi</name>
    <dbReference type="NCBI Taxonomy" id="471704"/>
    <lineage>
        <taxon>Eukaryota</taxon>
        <taxon>Metazoa</taxon>
        <taxon>Ecdysozoa</taxon>
        <taxon>Arthropoda</taxon>
        <taxon>Hexapoda</taxon>
        <taxon>Insecta</taxon>
        <taxon>Pterygota</taxon>
        <taxon>Neoptera</taxon>
        <taxon>Endopterygota</taxon>
        <taxon>Hymenoptera</taxon>
        <taxon>Apocrita</taxon>
        <taxon>Aculeata</taxon>
        <taxon>Formicoidea</taxon>
        <taxon>Formicidae</taxon>
        <taxon>Myrmicinae</taxon>
        <taxon>Trachymyrmex</taxon>
    </lineage>
</organism>
<feature type="compositionally biased region" description="Basic and acidic residues" evidence="1">
    <location>
        <begin position="1"/>
        <end position="25"/>
    </location>
</feature>
<dbReference type="AlphaFoldDB" id="A0A195DV80"/>
<keyword evidence="3" id="KW-1185">Reference proteome</keyword>
<sequence length="107" mass="12375">MQRKNEEEGEEKNNREQGSRMDWHEATSASGERPAVHPDCRRPIKISYILLCDKTFDFQQSLETDELHTTVCRAVDHAYLVKSNKIVVPDRFSRGLETVEKSRSPLT</sequence>
<evidence type="ECO:0000313" key="2">
    <source>
        <dbReference type="EMBL" id="KYN16783.1"/>
    </source>
</evidence>
<dbReference type="Proteomes" id="UP000078492">
    <property type="component" value="Unassembled WGS sequence"/>
</dbReference>
<gene>
    <name evidence="2" type="ORF">ALC57_10980</name>
</gene>